<evidence type="ECO:0000256" key="1">
    <source>
        <dbReference type="SAM" id="MobiDB-lite"/>
    </source>
</evidence>
<accession>X1S5W1</accession>
<feature type="region of interest" description="Disordered" evidence="1">
    <location>
        <begin position="44"/>
        <end position="64"/>
    </location>
</feature>
<gene>
    <name evidence="2" type="ORF">S12H4_03290</name>
</gene>
<sequence length="64" mass="7515">MKENRDLDREMVNKGILVYDGEDKCYHVGKGYSTDDVKKYVLKPKPKPKRSYKPKKSVIKINQN</sequence>
<organism evidence="2">
    <name type="scientific">marine sediment metagenome</name>
    <dbReference type="NCBI Taxonomy" id="412755"/>
    <lineage>
        <taxon>unclassified sequences</taxon>
        <taxon>metagenomes</taxon>
        <taxon>ecological metagenomes</taxon>
    </lineage>
</organism>
<dbReference type="AlphaFoldDB" id="X1S5W1"/>
<proteinExistence type="predicted"/>
<evidence type="ECO:0000313" key="2">
    <source>
        <dbReference type="EMBL" id="GAI70840.1"/>
    </source>
</evidence>
<dbReference type="EMBL" id="BARW01000908">
    <property type="protein sequence ID" value="GAI70840.1"/>
    <property type="molecule type" value="Genomic_DNA"/>
</dbReference>
<comment type="caution">
    <text evidence="2">The sequence shown here is derived from an EMBL/GenBank/DDBJ whole genome shotgun (WGS) entry which is preliminary data.</text>
</comment>
<feature type="compositionally biased region" description="Basic residues" evidence="1">
    <location>
        <begin position="44"/>
        <end position="58"/>
    </location>
</feature>
<name>X1S5W1_9ZZZZ</name>
<reference evidence="2" key="1">
    <citation type="journal article" date="2014" name="Front. Microbiol.">
        <title>High frequency of phylogenetically diverse reductive dehalogenase-homologous genes in deep subseafloor sedimentary metagenomes.</title>
        <authorList>
            <person name="Kawai M."/>
            <person name="Futagami T."/>
            <person name="Toyoda A."/>
            <person name="Takaki Y."/>
            <person name="Nishi S."/>
            <person name="Hori S."/>
            <person name="Arai W."/>
            <person name="Tsubouchi T."/>
            <person name="Morono Y."/>
            <person name="Uchiyama I."/>
            <person name="Ito T."/>
            <person name="Fujiyama A."/>
            <person name="Inagaki F."/>
            <person name="Takami H."/>
        </authorList>
    </citation>
    <scope>NUCLEOTIDE SEQUENCE</scope>
    <source>
        <strain evidence="2">Expedition CK06-06</strain>
    </source>
</reference>
<protein>
    <submittedName>
        <fullName evidence="2">Uncharacterized protein</fullName>
    </submittedName>
</protein>